<proteinExistence type="predicted"/>
<dbReference type="Gene3D" id="3.10.450.530">
    <property type="entry name" value="Ribonuclease toxin, BrnT, of type II toxin-antitoxin system"/>
    <property type="match status" value="1"/>
</dbReference>
<gene>
    <name evidence="1" type="ORF">3F7_3</name>
</gene>
<sequence>MIVFDDAKRQANPAKHGLNLADAGLVYDAPNKITLCSPRQDEDRLLDIAMVEVMGGRSGVGLRGT</sequence>
<organism evidence="1">
    <name type="scientific">uncultured Caudovirales phage</name>
    <dbReference type="NCBI Taxonomy" id="2100421"/>
    <lineage>
        <taxon>Viruses</taxon>
        <taxon>Duplodnaviria</taxon>
        <taxon>Heunggongvirae</taxon>
        <taxon>Uroviricota</taxon>
        <taxon>Caudoviricetes</taxon>
        <taxon>Peduoviridae</taxon>
        <taxon>Maltschvirus</taxon>
        <taxon>Maltschvirus maltsch</taxon>
    </lineage>
</organism>
<dbReference type="EMBL" id="MF417867">
    <property type="protein sequence ID" value="ASN67717.1"/>
    <property type="molecule type" value="Genomic_DNA"/>
</dbReference>
<accession>A0A2H4J3D4</accession>
<protein>
    <submittedName>
        <fullName evidence="1">Uncharacterized protein</fullName>
    </submittedName>
</protein>
<reference evidence="1" key="1">
    <citation type="submission" date="2017-06" db="EMBL/GenBank/DDBJ databases">
        <title>Novel phages from South African skin metaviromes.</title>
        <authorList>
            <person name="van Zyl L.J."/>
            <person name="Abrahams Y."/>
            <person name="Stander E.A."/>
            <person name="Kirby B.M."/>
            <person name="Clavaud C."/>
            <person name="Farcet C."/>
            <person name="Breton L."/>
            <person name="Trindade M.I."/>
        </authorList>
    </citation>
    <scope>NUCLEOTIDE SEQUENCE</scope>
</reference>
<name>A0A2H4J3D4_9CAUD</name>
<dbReference type="InterPro" id="IPR038573">
    <property type="entry name" value="BrnT_sf"/>
</dbReference>
<evidence type="ECO:0000313" key="1">
    <source>
        <dbReference type="EMBL" id="ASN67717.1"/>
    </source>
</evidence>